<keyword evidence="3" id="KW-1185">Reference proteome</keyword>
<dbReference type="RefSeq" id="WP_420242484.1">
    <property type="nucleotide sequence ID" value="NZ_BOPV01000001.1"/>
</dbReference>
<dbReference type="AlphaFoldDB" id="A0A8S8X768"/>
<comment type="caution">
    <text evidence="2">The sequence shown here is derived from an EMBL/GenBank/DDBJ whole genome shotgun (WGS) entry which is preliminary data.</text>
</comment>
<proteinExistence type="predicted"/>
<evidence type="ECO:0000313" key="3">
    <source>
        <dbReference type="Proteomes" id="UP000681075"/>
    </source>
</evidence>
<name>A0A8S8X768_9PROT</name>
<keyword evidence="1" id="KW-0472">Membrane</keyword>
<keyword evidence="1" id="KW-0812">Transmembrane</keyword>
<gene>
    <name evidence="2" type="ORF">TMPK1_16150</name>
</gene>
<keyword evidence="1" id="KW-1133">Transmembrane helix</keyword>
<accession>A0A8S8X768</accession>
<organism evidence="2 3">
    <name type="scientific">Roseiterribacter gracilis</name>
    <dbReference type="NCBI Taxonomy" id="2812848"/>
    <lineage>
        <taxon>Bacteria</taxon>
        <taxon>Pseudomonadati</taxon>
        <taxon>Pseudomonadota</taxon>
        <taxon>Alphaproteobacteria</taxon>
        <taxon>Rhodospirillales</taxon>
        <taxon>Roseiterribacteraceae</taxon>
        <taxon>Roseiterribacter</taxon>
    </lineage>
</organism>
<sequence>MPRLVRSYLLLGCIFGVIRAGPDWYAILFGGALPTSLDGILHMLIQLLVATIYGVLRAFLWLPSVIVKVGSHGETFQHWLFHGPW</sequence>
<evidence type="ECO:0000313" key="2">
    <source>
        <dbReference type="EMBL" id="GIL39378.1"/>
    </source>
</evidence>
<evidence type="ECO:0000256" key="1">
    <source>
        <dbReference type="SAM" id="Phobius"/>
    </source>
</evidence>
<reference evidence="2" key="1">
    <citation type="submission" date="2021-02" db="EMBL/GenBank/DDBJ databases">
        <title>Genome sequence of Rhodospirillales sp. strain TMPK1 isolated from soil.</title>
        <authorList>
            <person name="Nakai R."/>
            <person name="Kusada H."/>
            <person name="Tamaki H."/>
        </authorList>
    </citation>
    <scope>NUCLEOTIDE SEQUENCE</scope>
    <source>
        <strain evidence="2">TMPK1</strain>
    </source>
</reference>
<dbReference type="Proteomes" id="UP000681075">
    <property type="component" value="Unassembled WGS sequence"/>
</dbReference>
<dbReference type="EMBL" id="BOPV01000001">
    <property type="protein sequence ID" value="GIL39378.1"/>
    <property type="molecule type" value="Genomic_DNA"/>
</dbReference>
<protein>
    <submittedName>
        <fullName evidence="2">Uncharacterized protein</fullName>
    </submittedName>
</protein>
<feature type="transmembrane region" description="Helical" evidence="1">
    <location>
        <begin position="44"/>
        <end position="62"/>
    </location>
</feature>